<evidence type="ECO:0000259" key="6">
    <source>
        <dbReference type="Pfam" id="PF00669"/>
    </source>
</evidence>
<dbReference type="RefSeq" id="WP_219802960.1">
    <property type="nucleotide sequence ID" value="NZ_CP080096.1"/>
</dbReference>
<dbReference type="EMBL" id="CP080096">
    <property type="protein sequence ID" value="QYD73262.1"/>
    <property type="molecule type" value="Genomic_DNA"/>
</dbReference>
<evidence type="ECO:0000313" key="8">
    <source>
        <dbReference type="Proteomes" id="UP000826462"/>
    </source>
</evidence>
<evidence type="ECO:0000256" key="3">
    <source>
        <dbReference type="ARBA" id="ARBA00005709"/>
    </source>
</evidence>
<evidence type="ECO:0000313" key="7">
    <source>
        <dbReference type="EMBL" id="QYD73262.1"/>
    </source>
</evidence>
<protein>
    <recommendedName>
        <fullName evidence="6">Flagellin N-terminal domain-containing protein</fullName>
    </recommendedName>
</protein>
<name>A0ABX8UW88_9BURK</name>
<dbReference type="PANTHER" id="PTHR42792:SF1">
    <property type="entry name" value="FLAGELLAR HOOK-ASSOCIATED PROTEIN 3"/>
    <property type="match status" value="1"/>
</dbReference>
<evidence type="ECO:0000256" key="2">
    <source>
        <dbReference type="ARBA" id="ARBA00004613"/>
    </source>
</evidence>
<comment type="subcellular location">
    <subcellularLocation>
        <location evidence="1">Bacterial flagellum</location>
    </subcellularLocation>
    <subcellularLocation>
        <location evidence="2">Secreted</location>
    </subcellularLocation>
</comment>
<dbReference type="Gene3D" id="1.20.1330.10">
    <property type="entry name" value="f41 fragment of flagellin, N-terminal domain"/>
    <property type="match status" value="1"/>
</dbReference>
<dbReference type="InterPro" id="IPR001492">
    <property type="entry name" value="Flagellin"/>
</dbReference>
<evidence type="ECO:0000256" key="5">
    <source>
        <dbReference type="SAM" id="MobiDB-lite"/>
    </source>
</evidence>
<evidence type="ECO:0000256" key="1">
    <source>
        <dbReference type="ARBA" id="ARBA00004365"/>
    </source>
</evidence>
<proteinExistence type="inferred from homology"/>
<accession>A0ABX8UW88</accession>
<gene>
    <name evidence="7" type="ORF">KZJ38_26845</name>
</gene>
<dbReference type="PANTHER" id="PTHR42792">
    <property type="entry name" value="FLAGELLIN"/>
    <property type="match status" value="1"/>
</dbReference>
<evidence type="ECO:0000256" key="4">
    <source>
        <dbReference type="ARBA" id="ARBA00023143"/>
    </source>
</evidence>
<feature type="region of interest" description="Disordered" evidence="5">
    <location>
        <begin position="73"/>
        <end position="103"/>
    </location>
</feature>
<dbReference type="InterPro" id="IPR001029">
    <property type="entry name" value="Flagellin_N"/>
</dbReference>
<keyword evidence="8" id="KW-1185">Reference proteome</keyword>
<dbReference type="Pfam" id="PF00669">
    <property type="entry name" value="Flagellin_N"/>
    <property type="match status" value="1"/>
</dbReference>
<dbReference type="SUPFAM" id="SSF64518">
    <property type="entry name" value="Phase 1 flagellin"/>
    <property type="match status" value="1"/>
</dbReference>
<keyword evidence="4" id="KW-0975">Bacterial flagellum</keyword>
<organism evidence="7 8">
    <name type="scientific">Paraburkholderia edwinii</name>
    <dbReference type="NCBI Taxonomy" id="2861782"/>
    <lineage>
        <taxon>Bacteria</taxon>
        <taxon>Pseudomonadati</taxon>
        <taxon>Pseudomonadota</taxon>
        <taxon>Betaproteobacteria</taxon>
        <taxon>Burkholderiales</taxon>
        <taxon>Burkholderiaceae</taxon>
        <taxon>Paraburkholderia</taxon>
    </lineage>
</organism>
<reference evidence="7 8" key="1">
    <citation type="submission" date="2021-07" db="EMBL/GenBank/DDBJ databases">
        <title>Paraburkholderia edwinii protects Aspergillus sp. from phenazines by acting as a toxin sponge.</title>
        <authorList>
            <person name="Dahlstrom K.M."/>
            <person name="Newman D.K."/>
        </authorList>
    </citation>
    <scope>NUCLEOTIDE SEQUENCE [LARGE SCALE GENOMIC DNA]</scope>
    <source>
        <strain evidence="7 8">Pe01</strain>
    </source>
</reference>
<dbReference type="Proteomes" id="UP000826462">
    <property type="component" value="Chromosome 2"/>
</dbReference>
<sequence length="103" mass="10833">MRISTQSTYENTIQNMDNQQSMLARLEQQASTDIRVATAGDDPLGAAQAVQLSAQDSALAQFASNQNTATSLLQTEGSTPGSVTSTLQSNENFPTSLGASHRG</sequence>
<comment type="similarity">
    <text evidence="3">Belongs to the bacterial flagellin family.</text>
</comment>
<feature type="domain" description="Flagellin N-terminal" evidence="6">
    <location>
        <begin position="3"/>
        <end position="89"/>
    </location>
</feature>